<dbReference type="EMBL" id="OBDO01000004">
    <property type="protein sequence ID" value="SNX96331.1"/>
    <property type="molecule type" value="Genomic_DNA"/>
</dbReference>
<dbReference type="Pfam" id="PF10006">
    <property type="entry name" value="DUF2249"/>
    <property type="match status" value="1"/>
</dbReference>
<reference evidence="3 4" key="1">
    <citation type="submission" date="2017-09" db="EMBL/GenBank/DDBJ databases">
        <authorList>
            <person name="Ehlers B."/>
            <person name="Leendertz F.H."/>
        </authorList>
    </citation>
    <scope>NUCLEOTIDE SEQUENCE [LARGE SCALE GENOMIC DNA]</scope>
    <source>
        <strain evidence="3 4">DSM 46844</strain>
    </source>
</reference>
<sequence>MQEVRHRERAVRAALGAGRWPDREIGALVSYLRYEVLDQAANEERLLFPLTSEGLAGKQVHGLVEDHVRLRDLTDHLVAADAPRDLGALVELLDDVEELLDRHMRTEQALLATTTTDGVEAHRRPFRCHLWFPLTEGPELDLDVLPPEYAHRAALERFSRLRPGECLRVRSGRELGTLWSALACGRPGEFGWAYLREGPDQWRAEVTRRVPG</sequence>
<feature type="domain" description="DUF2249" evidence="2">
    <location>
        <begin position="139"/>
        <end position="208"/>
    </location>
</feature>
<keyword evidence="4" id="KW-1185">Reference proteome</keyword>
<organism evidence="3 4">
    <name type="scientific">Geodermatophilus sabuli</name>
    <dbReference type="NCBI Taxonomy" id="1564158"/>
    <lineage>
        <taxon>Bacteria</taxon>
        <taxon>Bacillati</taxon>
        <taxon>Actinomycetota</taxon>
        <taxon>Actinomycetes</taxon>
        <taxon>Geodermatophilales</taxon>
        <taxon>Geodermatophilaceae</taxon>
        <taxon>Geodermatophilus</taxon>
    </lineage>
</organism>
<dbReference type="Proteomes" id="UP000219514">
    <property type="component" value="Unassembled WGS sequence"/>
</dbReference>
<dbReference type="AlphaFoldDB" id="A0A285EE55"/>
<dbReference type="InterPro" id="IPR012312">
    <property type="entry name" value="Hemerythrin-like"/>
</dbReference>
<dbReference type="InterPro" id="IPR018720">
    <property type="entry name" value="DUF2249"/>
</dbReference>
<name>A0A285EE55_9ACTN</name>
<evidence type="ECO:0000313" key="4">
    <source>
        <dbReference type="Proteomes" id="UP000219514"/>
    </source>
</evidence>
<dbReference type="Gene3D" id="1.20.120.520">
    <property type="entry name" value="nmb1532 protein domain like"/>
    <property type="match status" value="1"/>
</dbReference>
<gene>
    <name evidence="3" type="ORF">SAMN06893097_10445</name>
</gene>
<protein>
    <submittedName>
        <fullName evidence="3">Uncharacterized conserved protein, DUF2249 family</fullName>
    </submittedName>
</protein>
<proteinExistence type="predicted"/>
<evidence type="ECO:0000259" key="2">
    <source>
        <dbReference type="Pfam" id="PF10006"/>
    </source>
</evidence>
<evidence type="ECO:0000259" key="1">
    <source>
        <dbReference type="Pfam" id="PF01814"/>
    </source>
</evidence>
<dbReference type="Pfam" id="PF01814">
    <property type="entry name" value="Hemerythrin"/>
    <property type="match status" value="1"/>
</dbReference>
<evidence type="ECO:0000313" key="3">
    <source>
        <dbReference type="EMBL" id="SNX96331.1"/>
    </source>
</evidence>
<accession>A0A285EE55</accession>
<feature type="domain" description="Hemerythrin-like" evidence="1">
    <location>
        <begin position="15"/>
        <end position="111"/>
    </location>
</feature>